<evidence type="ECO:0000313" key="9">
    <source>
        <dbReference type="EMBL" id="TDQ59708.1"/>
    </source>
</evidence>
<evidence type="ECO:0000256" key="5">
    <source>
        <dbReference type="ARBA" id="ARBA00023136"/>
    </source>
</evidence>
<comment type="caution">
    <text evidence="9">The sequence shown here is derived from an EMBL/GenBank/DDBJ whole genome shotgun (WGS) entry which is preliminary data.</text>
</comment>
<evidence type="ECO:0000256" key="6">
    <source>
        <dbReference type="SAM" id="MobiDB-lite"/>
    </source>
</evidence>
<feature type="domain" description="RDD" evidence="8">
    <location>
        <begin position="37"/>
        <end position="145"/>
    </location>
</feature>
<evidence type="ECO:0000256" key="2">
    <source>
        <dbReference type="ARBA" id="ARBA00022475"/>
    </source>
</evidence>
<keyword evidence="10" id="KW-1185">Reference proteome</keyword>
<keyword evidence="5 7" id="KW-0472">Membrane</keyword>
<protein>
    <submittedName>
        <fullName evidence="9">RDD family protein</fullName>
    </submittedName>
</protein>
<evidence type="ECO:0000256" key="4">
    <source>
        <dbReference type="ARBA" id="ARBA00022989"/>
    </source>
</evidence>
<comment type="subcellular location">
    <subcellularLocation>
        <location evidence="1">Cell membrane</location>
        <topology evidence="1">Multi-pass membrane protein</topology>
    </subcellularLocation>
</comment>
<evidence type="ECO:0000256" key="1">
    <source>
        <dbReference type="ARBA" id="ARBA00004651"/>
    </source>
</evidence>
<dbReference type="PANTHER" id="PTHR36115:SF4">
    <property type="entry name" value="MEMBRANE PROTEIN"/>
    <property type="match status" value="1"/>
</dbReference>
<evidence type="ECO:0000313" key="10">
    <source>
        <dbReference type="Proteomes" id="UP000295657"/>
    </source>
</evidence>
<keyword evidence="3 7" id="KW-0812">Transmembrane</keyword>
<gene>
    <name evidence="9" type="ORF">EDC45_0366</name>
</gene>
<dbReference type="OrthoDB" id="5687500at2"/>
<dbReference type="RefSeq" id="WP_133542873.1">
    <property type="nucleotide sequence ID" value="NZ_SNYQ01000001.1"/>
</dbReference>
<feature type="region of interest" description="Disordered" evidence="6">
    <location>
        <begin position="1"/>
        <end position="22"/>
    </location>
</feature>
<dbReference type="PANTHER" id="PTHR36115">
    <property type="entry name" value="PROLINE-RICH ANTIGEN HOMOLOG-RELATED"/>
    <property type="match status" value="1"/>
</dbReference>
<feature type="compositionally biased region" description="Basic and acidic residues" evidence="6">
    <location>
        <begin position="1"/>
        <end position="11"/>
    </location>
</feature>
<name>A0A4R6VBP7_9PAST</name>
<dbReference type="Proteomes" id="UP000295657">
    <property type="component" value="Unassembled WGS sequence"/>
</dbReference>
<evidence type="ECO:0000256" key="3">
    <source>
        <dbReference type="ARBA" id="ARBA00022692"/>
    </source>
</evidence>
<dbReference type="EMBL" id="SNYQ01000001">
    <property type="protein sequence ID" value="TDQ59708.1"/>
    <property type="molecule type" value="Genomic_DNA"/>
</dbReference>
<keyword evidence="4 7" id="KW-1133">Transmembrane helix</keyword>
<proteinExistence type="predicted"/>
<sequence length="155" mass="17726">MLVENPNEKPQHKPPQYNPPNADASVPDNFANPFKRWGASLLNALVFYIMLFLGALLGKLGAWLAVIAFFILQIYYMRNYNQTFAKNKLNLQVLDYATRRPIAFPRYLFRELLDVIFSLLSLPILISAVIAFVSKEKRSLTDMIMSTIVVNKNSL</sequence>
<feature type="transmembrane region" description="Helical" evidence="7">
    <location>
        <begin position="115"/>
        <end position="133"/>
    </location>
</feature>
<reference evidence="9 10" key="1">
    <citation type="submission" date="2019-03" db="EMBL/GenBank/DDBJ databases">
        <title>Genomic Encyclopedia of Type Strains, Phase IV (KMG-IV): sequencing the most valuable type-strain genomes for metagenomic binning, comparative biology and taxonomic classification.</title>
        <authorList>
            <person name="Goeker M."/>
        </authorList>
    </citation>
    <scope>NUCLEOTIDE SEQUENCE [LARGE SCALE GENOMIC DNA]</scope>
    <source>
        <strain evidence="9 10">DSM 28403</strain>
    </source>
</reference>
<organism evidence="9 10">
    <name type="scientific">Mesocricetibacter intestinalis</name>
    <dbReference type="NCBI Taxonomy" id="1521930"/>
    <lineage>
        <taxon>Bacteria</taxon>
        <taxon>Pseudomonadati</taxon>
        <taxon>Pseudomonadota</taxon>
        <taxon>Gammaproteobacteria</taxon>
        <taxon>Pasteurellales</taxon>
        <taxon>Pasteurellaceae</taxon>
        <taxon>Mesocricetibacter</taxon>
    </lineage>
</organism>
<accession>A0A4R6VBP7</accession>
<evidence type="ECO:0000256" key="7">
    <source>
        <dbReference type="SAM" id="Phobius"/>
    </source>
</evidence>
<dbReference type="Pfam" id="PF06271">
    <property type="entry name" value="RDD"/>
    <property type="match status" value="1"/>
</dbReference>
<dbReference type="AlphaFoldDB" id="A0A4R6VBP7"/>
<feature type="transmembrane region" description="Helical" evidence="7">
    <location>
        <begin position="45"/>
        <end position="76"/>
    </location>
</feature>
<dbReference type="InterPro" id="IPR051791">
    <property type="entry name" value="Pra-immunoreactive"/>
</dbReference>
<dbReference type="GO" id="GO:0005886">
    <property type="term" value="C:plasma membrane"/>
    <property type="evidence" value="ECO:0007669"/>
    <property type="project" value="UniProtKB-SubCell"/>
</dbReference>
<evidence type="ECO:0000259" key="8">
    <source>
        <dbReference type="Pfam" id="PF06271"/>
    </source>
</evidence>
<keyword evidence="2" id="KW-1003">Cell membrane</keyword>
<dbReference type="InterPro" id="IPR010432">
    <property type="entry name" value="RDD"/>
</dbReference>